<gene>
    <name evidence="1" type="ORF">PF021_05855</name>
</gene>
<protein>
    <submittedName>
        <fullName evidence="1">Uncharacterized protein</fullName>
    </submittedName>
</protein>
<accession>A0ABT4VER5</accession>
<comment type="caution">
    <text evidence="1">The sequence shown here is derived from an EMBL/GenBank/DDBJ whole genome shotgun (WGS) entry which is preliminary data.</text>
</comment>
<evidence type="ECO:0000313" key="1">
    <source>
        <dbReference type="EMBL" id="MDA3969200.1"/>
    </source>
</evidence>
<dbReference type="Proteomes" id="UP001210261">
    <property type="component" value="Unassembled WGS sequence"/>
</dbReference>
<dbReference type="EMBL" id="JAQHXR010000003">
    <property type="protein sequence ID" value="MDA3969200.1"/>
    <property type="molecule type" value="Genomic_DNA"/>
</dbReference>
<dbReference type="RefSeq" id="WP_271021528.1">
    <property type="nucleotide sequence ID" value="NZ_JAQHXR010000003.1"/>
</dbReference>
<name>A0ABT4VER5_9HELI</name>
<proteinExistence type="predicted"/>
<reference evidence="1 2" key="1">
    <citation type="submission" date="2023-01" db="EMBL/GenBank/DDBJ databases">
        <title>Description of Helicobacter ibis sp. nov. isolated from faecal droppings of black-faced ibis (Theristicus melanopis).</title>
        <authorList>
            <person name="Lopez-Cantillo M."/>
            <person name="Vidal-Veuthey B."/>
            <person name="Mella A."/>
            <person name="De La Haba R."/>
            <person name="Collado L."/>
        </authorList>
    </citation>
    <scope>NUCLEOTIDE SEQUENCE [LARGE SCALE GENOMIC DNA]</scope>
    <source>
        <strain evidence="1 2">A82</strain>
    </source>
</reference>
<organism evidence="1 2">
    <name type="scientific">Helicobacter ibis</name>
    <dbReference type="NCBI Taxonomy" id="2962633"/>
    <lineage>
        <taxon>Bacteria</taxon>
        <taxon>Pseudomonadati</taxon>
        <taxon>Campylobacterota</taxon>
        <taxon>Epsilonproteobacteria</taxon>
        <taxon>Campylobacterales</taxon>
        <taxon>Helicobacteraceae</taxon>
        <taxon>Helicobacter</taxon>
    </lineage>
</organism>
<evidence type="ECO:0000313" key="2">
    <source>
        <dbReference type="Proteomes" id="UP001210261"/>
    </source>
</evidence>
<keyword evidence="2" id="KW-1185">Reference proteome</keyword>
<sequence>MKNPSKAMLSLLAGIFTAPFILSHHKQSHTNTIHACKYIFFYHLIIKRFLRILN</sequence>